<feature type="active site" evidence="5">
    <location>
        <position position="13"/>
    </location>
</feature>
<dbReference type="GO" id="GO:0008113">
    <property type="term" value="F:peptide-methionine (S)-S-oxide reductase activity"/>
    <property type="evidence" value="ECO:0007669"/>
    <property type="project" value="UniProtKB-UniRule"/>
</dbReference>
<keyword evidence="8" id="KW-1185">Reference proteome</keyword>
<dbReference type="HAMAP" id="MF_01401">
    <property type="entry name" value="MsrA"/>
    <property type="match status" value="1"/>
</dbReference>
<evidence type="ECO:0000256" key="3">
    <source>
        <dbReference type="ARBA" id="ARBA00047806"/>
    </source>
</evidence>
<proteinExistence type="inferred from homology"/>
<comment type="function">
    <text evidence="5">Has an important function as a repair enzyme for proteins that have been inactivated by oxidation. Catalyzes the reversible oxidation-reduction of methionine sulfoxide in proteins to methionine.</text>
</comment>
<gene>
    <name evidence="5 7" type="primary">msrA</name>
    <name evidence="7" type="ORF">KDAU_47400</name>
</gene>
<dbReference type="EMBL" id="BIFQ01000001">
    <property type="protein sequence ID" value="GCE07411.1"/>
    <property type="molecule type" value="Genomic_DNA"/>
</dbReference>
<evidence type="ECO:0000259" key="6">
    <source>
        <dbReference type="Pfam" id="PF01625"/>
    </source>
</evidence>
<name>A0A401ZKL6_9CHLR</name>
<feature type="domain" description="Peptide methionine sulphoxide reductase MsrA" evidence="6">
    <location>
        <begin position="6"/>
        <end position="158"/>
    </location>
</feature>
<evidence type="ECO:0000256" key="5">
    <source>
        <dbReference type="HAMAP-Rule" id="MF_01401"/>
    </source>
</evidence>
<dbReference type="InterPro" id="IPR036509">
    <property type="entry name" value="Met_Sox_Rdtase_MsrA_sf"/>
</dbReference>
<comment type="catalytic activity">
    <reaction evidence="3 5">
        <text>L-methionyl-[protein] + [thioredoxin]-disulfide + H2O = L-methionyl-(S)-S-oxide-[protein] + [thioredoxin]-dithiol</text>
        <dbReference type="Rhea" id="RHEA:14217"/>
        <dbReference type="Rhea" id="RHEA-COMP:10698"/>
        <dbReference type="Rhea" id="RHEA-COMP:10700"/>
        <dbReference type="Rhea" id="RHEA-COMP:12313"/>
        <dbReference type="Rhea" id="RHEA-COMP:12315"/>
        <dbReference type="ChEBI" id="CHEBI:15377"/>
        <dbReference type="ChEBI" id="CHEBI:16044"/>
        <dbReference type="ChEBI" id="CHEBI:29950"/>
        <dbReference type="ChEBI" id="CHEBI:44120"/>
        <dbReference type="ChEBI" id="CHEBI:50058"/>
        <dbReference type="EC" id="1.8.4.11"/>
    </reaction>
</comment>
<evidence type="ECO:0000256" key="1">
    <source>
        <dbReference type="ARBA" id="ARBA00005591"/>
    </source>
</evidence>
<dbReference type="Proteomes" id="UP000287224">
    <property type="component" value="Unassembled WGS sequence"/>
</dbReference>
<dbReference type="SUPFAM" id="SSF55068">
    <property type="entry name" value="Peptide methionine sulfoxide reductase"/>
    <property type="match status" value="1"/>
</dbReference>
<dbReference type="Pfam" id="PF01625">
    <property type="entry name" value="PMSR"/>
    <property type="match status" value="1"/>
</dbReference>
<evidence type="ECO:0000256" key="4">
    <source>
        <dbReference type="ARBA" id="ARBA00048782"/>
    </source>
</evidence>
<dbReference type="AlphaFoldDB" id="A0A401ZKL6"/>
<comment type="similarity">
    <text evidence="1 5">Belongs to the MsrA Met sulfoxide reductase family.</text>
</comment>
<organism evidence="7 8">
    <name type="scientific">Dictyobacter aurantiacus</name>
    <dbReference type="NCBI Taxonomy" id="1936993"/>
    <lineage>
        <taxon>Bacteria</taxon>
        <taxon>Bacillati</taxon>
        <taxon>Chloroflexota</taxon>
        <taxon>Ktedonobacteria</taxon>
        <taxon>Ktedonobacterales</taxon>
        <taxon>Dictyobacteraceae</taxon>
        <taxon>Dictyobacter</taxon>
    </lineage>
</organism>
<comment type="catalytic activity">
    <reaction evidence="4 5">
        <text>[thioredoxin]-disulfide + L-methionine + H2O = L-methionine (S)-S-oxide + [thioredoxin]-dithiol</text>
        <dbReference type="Rhea" id="RHEA:19993"/>
        <dbReference type="Rhea" id="RHEA-COMP:10698"/>
        <dbReference type="Rhea" id="RHEA-COMP:10700"/>
        <dbReference type="ChEBI" id="CHEBI:15377"/>
        <dbReference type="ChEBI" id="CHEBI:29950"/>
        <dbReference type="ChEBI" id="CHEBI:50058"/>
        <dbReference type="ChEBI" id="CHEBI:57844"/>
        <dbReference type="ChEBI" id="CHEBI:58772"/>
        <dbReference type="EC" id="1.8.4.11"/>
    </reaction>
</comment>
<dbReference type="GO" id="GO:0033744">
    <property type="term" value="F:L-methionine:thioredoxin-disulfide S-oxidoreductase activity"/>
    <property type="evidence" value="ECO:0007669"/>
    <property type="project" value="RHEA"/>
</dbReference>
<comment type="caution">
    <text evidence="7">The sequence shown here is derived from an EMBL/GenBank/DDBJ whole genome shotgun (WGS) entry which is preliminary data.</text>
</comment>
<accession>A0A401ZKL6</accession>
<dbReference type="OrthoDB" id="4174719at2"/>
<evidence type="ECO:0000256" key="2">
    <source>
        <dbReference type="ARBA" id="ARBA00023002"/>
    </source>
</evidence>
<protein>
    <recommendedName>
        <fullName evidence="5">Peptide methionine sulfoxide reductase MsrA</fullName>
        <shortName evidence="5">Protein-methionine-S-oxide reductase</shortName>
        <ecNumber evidence="5">1.8.4.11</ecNumber>
    </recommendedName>
    <alternativeName>
        <fullName evidence="5">Peptide-methionine (S)-S-oxide reductase</fullName>
        <shortName evidence="5">Peptide Met(O) reductase</shortName>
    </alternativeName>
</protein>
<reference evidence="8" key="1">
    <citation type="submission" date="2018-12" db="EMBL/GenBank/DDBJ databases">
        <title>Tengunoibacter tsumagoiensis gen. nov., sp. nov., Dictyobacter kobayashii sp. nov., D. alpinus sp. nov., and D. joshuensis sp. nov. and description of Dictyobacteraceae fam. nov. within the order Ktedonobacterales isolated from Tengu-no-mugimeshi.</title>
        <authorList>
            <person name="Wang C.M."/>
            <person name="Zheng Y."/>
            <person name="Sakai Y."/>
            <person name="Toyoda A."/>
            <person name="Minakuchi Y."/>
            <person name="Abe K."/>
            <person name="Yokota A."/>
            <person name="Yabe S."/>
        </authorList>
    </citation>
    <scope>NUCLEOTIDE SEQUENCE [LARGE SCALE GENOMIC DNA]</scope>
    <source>
        <strain evidence="8">S-27</strain>
    </source>
</reference>
<dbReference type="EC" id="1.8.4.11" evidence="5"/>
<dbReference type="Gene3D" id="3.30.1060.10">
    <property type="entry name" value="Peptide methionine sulphoxide reductase MsrA"/>
    <property type="match status" value="1"/>
</dbReference>
<dbReference type="PANTHER" id="PTHR43774">
    <property type="entry name" value="PEPTIDE METHIONINE SULFOXIDE REDUCTASE"/>
    <property type="match status" value="1"/>
</dbReference>
<evidence type="ECO:0000313" key="7">
    <source>
        <dbReference type="EMBL" id="GCE07411.1"/>
    </source>
</evidence>
<dbReference type="RefSeq" id="WP_126598646.1">
    <property type="nucleotide sequence ID" value="NZ_BIFQ01000001.1"/>
</dbReference>
<dbReference type="PANTHER" id="PTHR43774:SF1">
    <property type="entry name" value="PEPTIDE METHIONINE SULFOXIDE REDUCTASE MSRA 2"/>
    <property type="match status" value="1"/>
</dbReference>
<keyword evidence="2 5" id="KW-0560">Oxidoreductase</keyword>
<evidence type="ECO:0000313" key="8">
    <source>
        <dbReference type="Proteomes" id="UP000287224"/>
    </source>
</evidence>
<sequence length="181" mass="20624">MAQLETATLAGGCFWCTEAVFKRLRGIETVKSGYAASKVPNPSYEAVCTGRTGAAEAVQLTYDPDVIPFDKILDIFWHMHDPTTLNRQGNDIGTQYRSGIYYHDEEQKRVAEASRQALEAAGTYKHPIVTEILPFTNFYPAESYHDEYYDRNRNQGYCRLVIDPKVNKLLKEYRTDLKQGV</sequence>
<dbReference type="NCBIfam" id="TIGR00401">
    <property type="entry name" value="msrA"/>
    <property type="match status" value="1"/>
</dbReference>
<dbReference type="InterPro" id="IPR002569">
    <property type="entry name" value="Met_Sox_Rdtase_MsrA_dom"/>
</dbReference>